<keyword evidence="6 8" id="KW-0238">DNA-binding</keyword>
<comment type="subunit">
    <text evidence="8">Heterotetramer, composed of two GyrA and two GyrB chains. In the heterotetramer, GyrA contains the active site tyrosine that forms a transient covalent intermediate with DNA, while GyrB binds cofactors and catalyzes ATP hydrolysis.</text>
</comment>
<evidence type="ECO:0000256" key="8">
    <source>
        <dbReference type="HAMAP-Rule" id="MF_01897"/>
    </source>
</evidence>
<evidence type="ECO:0000313" key="12">
    <source>
        <dbReference type="Proteomes" id="UP001370590"/>
    </source>
</evidence>
<evidence type="ECO:0000256" key="4">
    <source>
        <dbReference type="ARBA" id="ARBA00022840"/>
    </source>
</evidence>
<evidence type="ECO:0000256" key="7">
    <source>
        <dbReference type="ARBA" id="ARBA00023235"/>
    </source>
</evidence>
<evidence type="ECO:0000256" key="6">
    <source>
        <dbReference type="ARBA" id="ARBA00023125"/>
    </source>
</evidence>
<dbReference type="HAMAP" id="MF_01897">
    <property type="entry name" value="GyrA"/>
    <property type="match status" value="1"/>
</dbReference>
<dbReference type="Gene3D" id="3.30.1360.40">
    <property type="match status" value="1"/>
</dbReference>
<keyword evidence="5 8" id="KW-0799">Topoisomerase</keyword>
<evidence type="ECO:0000256" key="1">
    <source>
        <dbReference type="ARBA" id="ARBA00000185"/>
    </source>
</evidence>
<evidence type="ECO:0000256" key="5">
    <source>
        <dbReference type="ARBA" id="ARBA00023029"/>
    </source>
</evidence>
<dbReference type="Pfam" id="PF03989">
    <property type="entry name" value="DNA_gyraseA_C"/>
    <property type="match status" value="6"/>
</dbReference>
<dbReference type="GO" id="GO:0003918">
    <property type="term" value="F:DNA topoisomerase type II (double strand cut, ATP-hydrolyzing) activity"/>
    <property type="evidence" value="ECO:0007669"/>
    <property type="project" value="UniProtKB-EC"/>
</dbReference>
<dbReference type="EC" id="5.6.2.2" evidence="8"/>
<sequence length="831" mass="92150">MEAKKLANGDIVNHRITDIDLSKKMQTSFLDYAMSVIVARALPDVRDGLKPVHRRILYDMHELGVTPDKPYKKSARVVGDVLGKYHPHGDAAVYGSMVRMAQDFSYRYMLVDGHGNFGSVDGDGAAAMRYTEARLSKISLEMLRDINKDTVDFQDNYDGTEKEPTVLPSRFPNLLVNGASGIAVGMATNVPPHNLSEVISALHILMKNPDATVADLMDALPGPDFPTGGVVMGKSGIRKAYETGKGTIVLRAKVDIEEVRGHQQIVATELPYMVNKAKLIERIADLVREKRIEGITDIKDESDREGLRVTIDVRRDASAEVVLNNLYKLTLLQTSFSFNMLAIVHGAPKVLSLKEILQNYLEHQVQVIKRRTQHDLKRAENRDHILQGLLIALDHIDAIIKIIRESRTGAVAKAQLIDNYDLSDKQAQAILDMRLVRLTGLEREKVEDEHQRLLSAIQEYKAILASREKINEIIYNELLEIQDKFGDERRTKLLVGEVLSIEDEDLIAEEDVMVTLTHNGYVKRLPTSDFKTQNRGGRGIQGMGVHNDDFIEHLVATSTHDTLLFFTNAGKVYRMKGYEIPEYGRTAKGIPIINLLGIKPEEKIEAVINVSEKAKDEDKYLFFTTLNGRSKRTAINEFYNIRSNGLKAISLKDDDELIRVSVVGKDDNMIIGTHLGYAASFKASDVRSMGRTASGVRGINLHPDDYVVGADVLAPDSYVFIISEKGYGKRTPANEYAIKGRGGKGIKTAKISAKNGPIAGLATVDGDEDIMLITDKGVTIRFDANNVSESSRVTLGVHLIRMDDGSKVATMAKVAKEDDAENDDESANSDE</sequence>
<dbReference type="InterPro" id="IPR006691">
    <property type="entry name" value="GyrA/parC_rep"/>
</dbReference>
<dbReference type="PANTHER" id="PTHR43493">
    <property type="entry name" value="DNA GYRASE/TOPOISOMERASE SUBUNIT A"/>
    <property type="match status" value="1"/>
</dbReference>
<organism evidence="11 12">
    <name type="scientific">Nicoliella lavandulae</name>
    <dbReference type="NCBI Taxonomy" id="3082954"/>
    <lineage>
        <taxon>Bacteria</taxon>
        <taxon>Bacillati</taxon>
        <taxon>Bacillota</taxon>
        <taxon>Bacilli</taxon>
        <taxon>Lactobacillales</taxon>
        <taxon>Lactobacillaceae</taxon>
        <taxon>Nicoliella</taxon>
    </lineage>
</organism>
<comment type="miscellaneous">
    <text evidence="8">Few gyrases are as efficient as E.coli at forming negative supercoils. Not all organisms have 2 type II topoisomerases; in organisms with a single type II topoisomerase this enzyme also has to decatenate newly replicated chromosomes.</text>
</comment>
<keyword evidence="8" id="KW-0963">Cytoplasm</keyword>
<dbReference type="Proteomes" id="UP001370590">
    <property type="component" value="Unassembled WGS sequence"/>
</dbReference>
<dbReference type="InterPro" id="IPR013760">
    <property type="entry name" value="Topo_IIA-like_dom_sf"/>
</dbReference>
<dbReference type="Gene3D" id="2.120.10.90">
    <property type="entry name" value="DNA gyrase/topoisomerase IV, subunit A, C-terminal"/>
    <property type="match status" value="1"/>
</dbReference>
<keyword evidence="4 8" id="KW-0067">ATP-binding</keyword>
<dbReference type="RefSeq" id="WP_339959807.1">
    <property type="nucleotide sequence ID" value="NZ_JAWMWH010000001.1"/>
</dbReference>
<dbReference type="PANTHER" id="PTHR43493:SF5">
    <property type="entry name" value="DNA GYRASE SUBUNIT A, CHLOROPLASTIC_MITOCHONDRIAL"/>
    <property type="match status" value="1"/>
</dbReference>
<feature type="active site" description="O-(5'-phospho-DNA)-tyrosine intermediate" evidence="8 9">
    <location>
        <position position="130"/>
    </location>
</feature>
<protein>
    <recommendedName>
        <fullName evidence="8">DNA gyrase subunit A</fullName>
        <ecNumber evidence="8">5.6.2.2</ecNumber>
    </recommendedName>
</protein>
<dbReference type="Gene3D" id="3.90.199.10">
    <property type="entry name" value="Topoisomerase II, domain 5"/>
    <property type="match status" value="1"/>
</dbReference>
<dbReference type="InterPro" id="IPR013757">
    <property type="entry name" value="Topo_IIA_A_a_sf"/>
</dbReference>
<dbReference type="EMBL" id="JAWMWH010000001">
    <property type="protein sequence ID" value="MEJ6399980.1"/>
    <property type="molecule type" value="Genomic_DNA"/>
</dbReference>
<dbReference type="NCBIfam" id="TIGR01063">
    <property type="entry name" value="gyrA"/>
    <property type="match status" value="1"/>
</dbReference>
<dbReference type="InterPro" id="IPR002205">
    <property type="entry name" value="Topo_IIA_dom_A"/>
</dbReference>
<dbReference type="InterPro" id="IPR013758">
    <property type="entry name" value="Topo_IIA_A/C_ab"/>
</dbReference>
<dbReference type="InterPro" id="IPR050220">
    <property type="entry name" value="Type_II_DNA_Topoisomerases"/>
</dbReference>
<comment type="subcellular location">
    <subcellularLocation>
        <location evidence="8">Cytoplasm</location>
    </subcellularLocation>
</comment>
<gene>
    <name evidence="8 11" type="primary">gyrA</name>
    <name evidence="11" type="ORF">R4146_02130</name>
</gene>
<comment type="catalytic activity">
    <reaction evidence="1 8 9">
        <text>ATP-dependent breakage, passage and rejoining of double-stranded DNA.</text>
        <dbReference type="EC" id="5.6.2.2"/>
    </reaction>
</comment>
<feature type="domain" description="Topo IIA-type catalytic" evidence="10">
    <location>
        <begin position="42"/>
        <end position="506"/>
    </location>
</feature>
<dbReference type="PROSITE" id="PS52040">
    <property type="entry name" value="TOPO_IIA"/>
    <property type="match status" value="1"/>
</dbReference>
<dbReference type="SMART" id="SM00434">
    <property type="entry name" value="TOP4c"/>
    <property type="match status" value="1"/>
</dbReference>
<dbReference type="SUPFAM" id="SSF101904">
    <property type="entry name" value="GyrA/ParC C-terminal domain-like"/>
    <property type="match status" value="1"/>
</dbReference>
<keyword evidence="3 8" id="KW-0547">Nucleotide-binding</keyword>
<dbReference type="CDD" id="cd00187">
    <property type="entry name" value="TOP4c"/>
    <property type="match status" value="1"/>
</dbReference>
<comment type="function">
    <text evidence="8">A type II topoisomerase that negatively supercoils closed circular double-stranded (ds) DNA in an ATP-dependent manner to modulate DNA topology and maintain chromosomes in an underwound state. Negative supercoiling favors strand separation, and DNA replication, transcription, recombination and repair, all of which involve strand separation. Also able to catalyze the interconversion of other topological isomers of dsDNA rings, including catenanes and knotted rings. Type II topoisomerases break and join 2 DNA strands simultaneously in an ATP-dependent manner.</text>
</comment>
<dbReference type="Pfam" id="PF00521">
    <property type="entry name" value="DNA_topoisoIV"/>
    <property type="match status" value="1"/>
</dbReference>
<name>A0ABU8SJ92_9LACO</name>
<dbReference type="SUPFAM" id="SSF56719">
    <property type="entry name" value="Type II DNA topoisomerase"/>
    <property type="match status" value="1"/>
</dbReference>
<reference evidence="11 12" key="1">
    <citation type="submission" date="2023-10" db="EMBL/GenBank/DDBJ databases">
        <title>Nicoliella lavandulae sp. nov. isolated from Lavandula angustifolia flowers.</title>
        <authorList>
            <person name="Alcantara C."/>
            <person name="Zuniga M."/>
            <person name="Landete J.M."/>
            <person name="Monedero V."/>
        </authorList>
    </citation>
    <scope>NUCLEOTIDE SEQUENCE [LARGE SCALE GENOMIC DNA]</scope>
    <source>
        <strain evidence="11 12">Es01</strain>
    </source>
</reference>
<dbReference type="NCBIfam" id="NF004044">
    <property type="entry name" value="PRK05561.1"/>
    <property type="match status" value="1"/>
</dbReference>
<dbReference type="InterPro" id="IPR035516">
    <property type="entry name" value="Gyrase/topoIV_suA_C"/>
</dbReference>
<keyword evidence="12" id="KW-1185">Reference proteome</keyword>
<evidence type="ECO:0000259" key="10">
    <source>
        <dbReference type="PROSITE" id="PS52040"/>
    </source>
</evidence>
<evidence type="ECO:0000313" key="11">
    <source>
        <dbReference type="EMBL" id="MEJ6399980.1"/>
    </source>
</evidence>
<dbReference type="Gene3D" id="1.10.268.10">
    <property type="entry name" value="Topoisomerase, domain 3"/>
    <property type="match status" value="1"/>
</dbReference>
<feature type="short sequence motif" description="GyrA-box" evidence="8">
    <location>
        <begin position="533"/>
        <end position="539"/>
    </location>
</feature>
<accession>A0ABU8SJ92</accession>
<comment type="similarity">
    <text evidence="2 8">Belongs to the type II topoisomerase GyrA/ParC subunit family.</text>
</comment>
<proteinExistence type="inferred from homology"/>
<dbReference type="NCBIfam" id="NF004043">
    <property type="entry name" value="PRK05560.1"/>
    <property type="match status" value="1"/>
</dbReference>
<evidence type="ECO:0000256" key="3">
    <source>
        <dbReference type="ARBA" id="ARBA00022741"/>
    </source>
</evidence>
<evidence type="ECO:0000256" key="9">
    <source>
        <dbReference type="PROSITE-ProRule" id="PRU01384"/>
    </source>
</evidence>
<evidence type="ECO:0000256" key="2">
    <source>
        <dbReference type="ARBA" id="ARBA00008263"/>
    </source>
</evidence>
<comment type="caution">
    <text evidence="11">The sequence shown here is derived from an EMBL/GenBank/DDBJ whole genome shotgun (WGS) entry which is preliminary data.</text>
</comment>
<keyword evidence="7 8" id="KW-0413">Isomerase</keyword>
<dbReference type="InterPro" id="IPR005743">
    <property type="entry name" value="GyrA"/>
</dbReference>